<dbReference type="AlphaFoldDB" id="A0A6C0BX36"/>
<feature type="domain" description="USP" evidence="1">
    <location>
        <begin position="12"/>
        <end position="345"/>
    </location>
</feature>
<dbReference type="PANTHER" id="PTHR21646">
    <property type="entry name" value="UBIQUITIN CARBOXYL-TERMINAL HYDROLASE"/>
    <property type="match status" value="1"/>
</dbReference>
<proteinExistence type="predicted"/>
<dbReference type="GO" id="GO:0004843">
    <property type="term" value="F:cysteine-type deubiquitinase activity"/>
    <property type="evidence" value="ECO:0007669"/>
    <property type="project" value="InterPro"/>
</dbReference>
<dbReference type="Gene3D" id="3.90.70.10">
    <property type="entry name" value="Cysteine proteinases"/>
    <property type="match status" value="1"/>
</dbReference>
<evidence type="ECO:0000259" key="1">
    <source>
        <dbReference type="PROSITE" id="PS50235"/>
    </source>
</evidence>
<dbReference type="InterPro" id="IPR038765">
    <property type="entry name" value="Papain-like_cys_pep_sf"/>
</dbReference>
<reference evidence="2" key="1">
    <citation type="journal article" date="2020" name="Nature">
        <title>Giant virus diversity and host interactions through global metagenomics.</title>
        <authorList>
            <person name="Schulz F."/>
            <person name="Roux S."/>
            <person name="Paez-Espino D."/>
            <person name="Jungbluth S."/>
            <person name="Walsh D.A."/>
            <person name="Denef V.J."/>
            <person name="McMahon K.D."/>
            <person name="Konstantinidis K.T."/>
            <person name="Eloe-Fadrosh E.A."/>
            <person name="Kyrpides N.C."/>
            <person name="Woyke T."/>
        </authorList>
    </citation>
    <scope>NUCLEOTIDE SEQUENCE</scope>
    <source>
        <strain evidence="2">GVMAG-M-3300020166-18</strain>
    </source>
</reference>
<sequence>MSTKDEHEKGLSGLANLGNTCFINTCIQVLSHTHELNNFLDSEAYETNLDKTLVDSILIKEWNSLRKLMWSQNCIIEPSRFIQIVQGVAKRKNMEIFTGYAQNDVSEFLLFVIDCFHNSISRPVTMKIKGESKTGTDTLAVSVYNTIKKMYSTEYSEIWNMFYGMHVSEIVSMDNKTIISQNPEPFFNISLPISHQLNRQPTLFDCLDKYVSGEVLTGDNAWFNEKNGKKQDIIKRLRYWSFPTVLCFDFKRIDSLNKKRHTIIEFPLENLSLEKYVIGYNSKSFVYDLYGVCNHHGSALGGHYTAYNKGKDNTWYEFNDTRITIIQNVEQIVSSKAYCLFYRKKSNV</sequence>
<dbReference type="EMBL" id="MN739273">
    <property type="protein sequence ID" value="QHS96660.1"/>
    <property type="molecule type" value="Genomic_DNA"/>
</dbReference>
<dbReference type="InterPro" id="IPR018200">
    <property type="entry name" value="USP_CS"/>
</dbReference>
<name>A0A6C0BX36_9ZZZZ</name>
<organism evidence="2">
    <name type="scientific">viral metagenome</name>
    <dbReference type="NCBI Taxonomy" id="1070528"/>
    <lineage>
        <taxon>unclassified sequences</taxon>
        <taxon>metagenomes</taxon>
        <taxon>organismal metagenomes</taxon>
    </lineage>
</organism>
<dbReference type="Pfam" id="PF00443">
    <property type="entry name" value="UCH"/>
    <property type="match status" value="1"/>
</dbReference>
<dbReference type="InterPro" id="IPR028889">
    <property type="entry name" value="USP"/>
</dbReference>
<dbReference type="InterPro" id="IPR001394">
    <property type="entry name" value="Peptidase_C19_UCH"/>
</dbReference>
<protein>
    <recommendedName>
        <fullName evidence="1">USP domain-containing protein</fullName>
    </recommendedName>
</protein>
<dbReference type="PROSITE" id="PS50235">
    <property type="entry name" value="USP_3"/>
    <property type="match status" value="1"/>
</dbReference>
<dbReference type="SUPFAM" id="SSF54001">
    <property type="entry name" value="Cysteine proteinases"/>
    <property type="match status" value="1"/>
</dbReference>
<accession>A0A6C0BX36</accession>
<dbReference type="GO" id="GO:0016579">
    <property type="term" value="P:protein deubiquitination"/>
    <property type="evidence" value="ECO:0007669"/>
    <property type="project" value="InterPro"/>
</dbReference>
<dbReference type="PROSITE" id="PS00973">
    <property type="entry name" value="USP_2"/>
    <property type="match status" value="1"/>
</dbReference>
<dbReference type="InterPro" id="IPR050185">
    <property type="entry name" value="Ub_carboxyl-term_hydrolase"/>
</dbReference>
<dbReference type="CDD" id="cd02674">
    <property type="entry name" value="Peptidase_C19R"/>
    <property type="match status" value="1"/>
</dbReference>
<evidence type="ECO:0000313" key="2">
    <source>
        <dbReference type="EMBL" id="QHS96660.1"/>
    </source>
</evidence>